<protein>
    <recommendedName>
        <fullName evidence="1">DNA ligase (ATP)</fullName>
        <ecNumber evidence="1">6.5.1.1</ecNumber>
    </recommendedName>
</protein>
<dbReference type="OrthoDB" id="236372at2"/>
<dbReference type="EMBL" id="CP036316">
    <property type="protein sequence ID" value="QDT63649.1"/>
    <property type="molecule type" value="Genomic_DNA"/>
</dbReference>
<feature type="transmembrane region" description="Helical" evidence="2">
    <location>
        <begin position="110"/>
        <end position="133"/>
    </location>
</feature>
<keyword evidence="4" id="KW-0436">Ligase</keyword>
<keyword evidence="2" id="KW-0472">Membrane</keyword>
<dbReference type="InterPro" id="IPR012340">
    <property type="entry name" value="NA-bd_OB-fold"/>
</dbReference>
<feature type="transmembrane region" description="Helical" evidence="2">
    <location>
        <begin position="77"/>
        <end position="98"/>
    </location>
</feature>
<proteinExistence type="predicted"/>
<dbReference type="RefSeq" id="WP_145260134.1">
    <property type="nucleotide sequence ID" value="NZ_CP036316.1"/>
</dbReference>
<gene>
    <name evidence="4" type="ORF">V22_08730</name>
</gene>
<dbReference type="Pfam" id="PF04679">
    <property type="entry name" value="DNA_ligase_A_C"/>
    <property type="match status" value="1"/>
</dbReference>
<dbReference type="GO" id="GO:0003910">
    <property type="term" value="F:DNA ligase (ATP) activity"/>
    <property type="evidence" value="ECO:0007669"/>
    <property type="project" value="UniProtKB-EC"/>
</dbReference>
<dbReference type="Gene3D" id="2.40.50.140">
    <property type="entry name" value="Nucleic acid-binding proteins"/>
    <property type="match status" value="1"/>
</dbReference>
<keyword evidence="2" id="KW-1133">Transmembrane helix</keyword>
<accession>A0A517T5K2</accession>
<keyword evidence="5" id="KW-1185">Reference proteome</keyword>
<evidence type="ECO:0000256" key="1">
    <source>
        <dbReference type="ARBA" id="ARBA00012727"/>
    </source>
</evidence>
<name>A0A517T5K2_9PLAN</name>
<keyword evidence="2" id="KW-0812">Transmembrane</keyword>
<evidence type="ECO:0000313" key="4">
    <source>
        <dbReference type="EMBL" id="QDT63649.1"/>
    </source>
</evidence>
<organism evidence="4 5">
    <name type="scientific">Calycomorphotria hydatis</name>
    <dbReference type="NCBI Taxonomy" id="2528027"/>
    <lineage>
        <taxon>Bacteria</taxon>
        <taxon>Pseudomonadati</taxon>
        <taxon>Planctomycetota</taxon>
        <taxon>Planctomycetia</taxon>
        <taxon>Planctomycetales</taxon>
        <taxon>Planctomycetaceae</taxon>
        <taxon>Calycomorphotria</taxon>
    </lineage>
</organism>
<dbReference type="InterPro" id="IPR012309">
    <property type="entry name" value="DNA_ligase_ATP-dep_C"/>
</dbReference>
<evidence type="ECO:0000313" key="5">
    <source>
        <dbReference type="Proteomes" id="UP000319976"/>
    </source>
</evidence>
<dbReference type="Proteomes" id="UP000319976">
    <property type="component" value="Chromosome"/>
</dbReference>
<reference evidence="4 5" key="1">
    <citation type="submission" date="2019-02" db="EMBL/GenBank/DDBJ databases">
        <title>Deep-cultivation of Planctomycetes and their phenomic and genomic characterization uncovers novel biology.</title>
        <authorList>
            <person name="Wiegand S."/>
            <person name="Jogler M."/>
            <person name="Boedeker C."/>
            <person name="Pinto D."/>
            <person name="Vollmers J."/>
            <person name="Rivas-Marin E."/>
            <person name="Kohn T."/>
            <person name="Peeters S.H."/>
            <person name="Heuer A."/>
            <person name="Rast P."/>
            <person name="Oberbeckmann S."/>
            <person name="Bunk B."/>
            <person name="Jeske O."/>
            <person name="Meyerdierks A."/>
            <person name="Storesund J.E."/>
            <person name="Kallscheuer N."/>
            <person name="Luecker S."/>
            <person name="Lage O.M."/>
            <person name="Pohl T."/>
            <person name="Merkel B.J."/>
            <person name="Hornburger P."/>
            <person name="Mueller R.-W."/>
            <person name="Bruemmer F."/>
            <person name="Labrenz M."/>
            <person name="Spormann A.M."/>
            <person name="Op den Camp H."/>
            <person name="Overmann J."/>
            <person name="Amann R."/>
            <person name="Jetten M.S.M."/>
            <person name="Mascher T."/>
            <person name="Medema M.H."/>
            <person name="Devos D.P."/>
            <person name="Kaster A.-K."/>
            <person name="Ovreas L."/>
            <person name="Rohde M."/>
            <person name="Galperin M.Y."/>
            <person name="Jogler C."/>
        </authorList>
    </citation>
    <scope>NUCLEOTIDE SEQUENCE [LARGE SCALE GENOMIC DNA]</scope>
    <source>
        <strain evidence="4 5">V22</strain>
    </source>
</reference>
<dbReference type="AlphaFoldDB" id="A0A517T5K2"/>
<evidence type="ECO:0000259" key="3">
    <source>
        <dbReference type="Pfam" id="PF04679"/>
    </source>
</evidence>
<dbReference type="EC" id="6.5.1.1" evidence="1"/>
<dbReference type="KEGG" id="chya:V22_08730"/>
<dbReference type="GO" id="GO:0006281">
    <property type="term" value="P:DNA repair"/>
    <property type="evidence" value="ECO:0007669"/>
    <property type="project" value="InterPro"/>
</dbReference>
<sequence>MSTSTPAQLHGSDSSQASVRGMTVQCDDCGGLTPWGESPFCPECGYYPSLKKRIELPEVNKDWEGGEPVSLMSAIPMWAWVMVGGMGAIVVICAVLSAPLPAESAVRGEWAIIQAALCTIGVFTAHLTAFIVACQRDDRFGPFDLFMKPFGIWKIVLMKLPKGVWRVWLGTWSLTGIVVAVLVVGGMNSDDLFADWGIEKKPTPLIGKVIEQIPEDEGEAESLDEALGMVGEQAAAAEGENDEKEEEKVDAPVTFSVDCVIIGYTAFDGQDFSGIFLAGLIDNKLQYVGRISSNELMEEDYNRLKVEMHQPGMARQHPVVRMGHVGQWLQPKLVCRVESTGWTKTNRLMDIKFLELLQKVN</sequence>
<feature type="domain" description="DNA ligase ATP-dependent C-terminal" evidence="3">
    <location>
        <begin position="271"/>
        <end position="348"/>
    </location>
</feature>
<dbReference type="GO" id="GO:0006310">
    <property type="term" value="P:DNA recombination"/>
    <property type="evidence" value="ECO:0007669"/>
    <property type="project" value="InterPro"/>
</dbReference>
<feature type="transmembrane region" description="Helical" evidence="2">
    <location>
        <begin position="165"/>
        <end position="184"/>
    </location>
</feature>
<evidence type="ECO:0000256" key="2">
    <source>
        <dbReference type="SAM" id="Phobius"/>
    </source>
</evidence>